<evidence type="ECO:0000313" key="2">
    <source>
        <dbReference type="Proteomes" id="UP000292082"/>
    </source>
</evidence>
<dbReference type="AlphaFoldDB" id="A0A4Q9PID9"/>
<sequence>MAEPLRKRTRLVALSDLEDLPTCSDKPGRIRKRDEDFWFEDGNVIFVAGDTEFCVYKGPLSKHSAVFKDMFSLPQPAAASADEPPVVYLTERPKCFRYLLRQLISLEQLVRQVADYLASQYPTTYEAYASITVEDKIPGFNPSIHHIAVVNLATLSDTPSLLPSALFACCSIPPSRLVQGFEREDGVQEQPSLDDLIRVLVGRAELTLDAEAAVAIFQPSSSPDCRKGRSPSCGELFLTAVTLLGSKIGLKLFGPSWELSWVDYANDRGLFFCPACEKMIARREDEK</sequence>
<dbReference type="EMBL" id="ML145203">
    <property type="protein sequence ID" value="TBU53852.1"/>
    <property type="molecule type" value="Genomic_DNA"/>
</dbReference>
<evidence type="ECO:0008006" key="3">
    <source>
        <dbReference type="Google" id="ProtNLM"/>
    </source>
</evidence>
<evidence type="ECO:0000313" key="1">
    <source>
        <dbReference type="EMBL" id="TBU53852.1"/>
    </source>
</evidence>
<gene>
    <name evidence="1" type="ORF">BD310DRAFT_127260</name>
</gene>
<keyword evidence="2" id="KW-1185">Reference proteome</keyword>
<dbReference type="STRING" id="114155.A0A4Q9PID9"/>
<organism evidence="1 2">
    <name type="scientific">Dichomitus squalens</name>
    <dbReference type="NCBI Taxonomy" id="114155"/>
    <lineage>
        <taxon>Eukaryota</taxon>
        <taxon>Fungi</taxon>
        <taxon>Dikarya</taxon>
        <taxon>Basidiomycota</taxon>
        <taxon>Agaricomycotina</taxon>
        <taxon>Agaricomycetes</taxon>
        <taxon>Polyporales</taxon>
        <taxon>Polyporaceae</taxon>
        <taxon>Dichomitus</taxon>
    </lineage>
</organism>
<dbReference type="Proteomes" id="UP000292082">
    <property type="component" value="Unassembled WGS sequence"/>
</dbReference>
<protein>
    <recommendedName>
        <fullName evidence="3">BTB domain-containing protein</fullName>
    </recommendedName>
</protein>
<name>A0A4Q9PID9_9APHY</name>
<proteinExistence type="predicted"/>
<accession>A0A4Q9PID9</accession>
<reference evidence="1 2" key="1">
    <citation type="submission" date="2019-01" db="EMBL/GenBank/DDBJ databases">
        <title>Draft genome sequences of three monokaryotic isolates of the white-rot basidiomycete fungus Dichomitus squalens.</title>
        <authorList>
            <consortium name="DOE Joint Genome Institute"/>
            <person name="Lopez S.C."/>
            <person name="Andreopoulos B."/>
            <person name="Pangilinan J."/>
            <person name="Lipzen A."/>
            <person name="Riley R."/>
            <person name="Ahrendt S."/>
            <person name="Ng V."/>
            <person name="Barry K."/>
            <person name="Daum C."/>
            <person name="Grigoriev I.V."/>
            <person name="Hilden K.S."/>
            <person name="Makela M.R."/>
            <person name="de Vries R.P."/>
        </authorList>
    </citation>
    <scope>NUCLEOTIDE SEQUENCE [LARGE SCALE GENOMIC DNA]</scope>
    <source>
        <strain evidence="1 2">CBS 464.89</strain>
    </source>
</reference>